<gene>
    <name evidence="5" type="ORF">VitviT2T_023029</name>
</gene>
<evidence type="ECO:0000256" key="2">
    <source>
        <dbReference type="ARBA" id="ARBA00022729"/>
    </source>
</evidence>
<dbReference type="SUPFAM" id="SSF52058">
    <property type="entry name" value="L domain-like"/>
    <property type="match status" value="1"/>
</dbReference>
<feature type="compositionally biased region" description="Basic and acidic residues" evidence="4">
    <location>
        <begin position="19"/>
        <end position="30"/>
    </location>
</feature>
<evidence type="ECO:0000256" key="4">
    <source>
        <dbReference type="SAM" id="MobiDB-lite"/>
    </source>
</evidence>
<dbReference type="Proteomes" id="UP001227230">
    <property type="component" value="Chromosome 15"/>
</dbReference>
<sequence length="170" mass="19064">MAANWNQPRVKTVVPSEHSTTEIENNSKAEHRKGLEELGINSLDFFPRNFCRQCNILNGLLVNVSNNRISGVLKTGTMCKSLKFFNVFKNQIFDSIPQGQIPMELGQLKYLKYLSLASNNLTGGIPSSFKHVHYLKVLELSSNSLFGEIPQGLVELRSLNVLLLDNNELS</sequence>
<keyword evidence="2" id="KW-0732">Signal</keyword>
<name>A0ABY9DDI4_VITVI</name>
<keyword evidence="3" id="KW-0675">Receptor</keyword>
<evidence type="ECO:0000313" key="6">
    <source>
        <dbReference type="Proteomes" id="UP001227230"/>
    </source>
</evidence>
<keyword evidence="6" id="KW-1185">Reference proteome</keyword>
<dbReference type="InterPro" id="IPR051716">
    <property type="entry name" value="Plant_RL_S/T_kinase"/>
</dbReference>
<proteinExistence type="predicted"/>
<dbReference type="InterPro" id="IPR032675">
    <property type="entry name" value="LRR_dom_sf"/>
</dbReference>
<reference evidence="5 6" key="1">
    <citation type="journal article" date="2023" name="Hortic Res">
        <title>The complete reference genome for grapevine (Vitis vinifera L.) genetics and breeding.</title>
        <authorList>
            <person name="Shi X."/>
            <person name="Cao S."/>
            <person name="Wang X."/>
            <person name="Huang S."/>
            <person name="Wang Y."/>
            <person name="Liu Z."/>
            <person name="Liu W."/>
            <person name="Leng X."/>
            <person name="Peng Y."/>
            <person name="Wang N."/>
            <person name="Wang Y."/>
            <person name="Ma Z."/>
            <person name="Xu X."/>
            <person name="Zhang F."/>
            <person name="Xue H."/>
            <person name="Zhong H."/>
            <person name="Wang Y."/>
            <person name="Zhang K."/>
            <person name="Velt A."/>
            <person name="Avia K."/>
            <person name="Holtgrawe D."/>
            <person name="Grimplet J."/>
            <person name="Matus J.T."/>
            <person name="Ware D."/>
            <person name="Wu X."/>
            <person name="Wang H."/>
            <person name="Liu C."/>
            <person name="Fang Y."/>
            <person name="Rustenholz C."/>
            <person name="Cheng Z."/>
            <person name="Xiao H."/>
            <person name="Zhou Y."/>
        </authorList>
    </citation>
    <scope>NUCLEOTIDE SEQUENCE [LARGE SCALE GENOMIC DNA]</scope>
    <source>
        <strain evidence="6">cv. Pinot noir / PN40024</strain>
        <tissue evidence="5">Leaf</tissue>
    </source>
</reference>
<dbReference type="EMBL" id="CP126662">
    <property type="protein sequence ID" value="WKA05042.1"/>
    <property type="molecule type" value="Genomic_DNA"/>
</dbReference>
<dbReference type="Gene3D" id="3.80.10.10">
    <property type="entry name" value="Ribonuclease Inhibitor"/>
    <property type="match status" value="1"/>
</dbReference>
<organism evidence="5 6">
    <name type="scientific">Vitis vinifera</name>
    <name type="common">Grape</name>
    <dbReference type="NCBI Taxonomy" id="29760"/>
    <lineage>
        <taxon>Eukaryota</taxon>
        <taxon>Viridiplantae</taxon>
        <taxon>Streptophyta</taxon>
        <taxon>Embryophyta</taxon>
        <taxon>Tracheophyta</taxon>
        <taxon>Spermatophyta</taxon>
        <taxon>Magnoliopsida</taxon>
        <taxon>eudicotyledons</taxon>
        <taxon>Gunneridae</taxon>
        <taxon>Pentapetalae</taxon>
        <taxon>rosids</taxon>
        <taxon>Vitales</taxon>
        <taxon>Vitaceae</taxon>
        <taxon>Viteae</taxon>
        <taxon>Vitis</taxon>
    </lineage>
</organism>
<protein>
    <submittedName>
        <fullName evidence="5">Uncharacterized protein</fullName>
    </submittedName>
</protein>
<dbReference type="InterPro" id="IPR001611">
    <property type="entry name" value="Leu-rich_rpt"/>
</dbReference>
<dbReference type="Pfam" id="PF13855">
    <property type="entry name" value="LRR_8"/>
    <property type="match status" value="1"/>
</dbReference>
<evidence type="ECO:0000313" key="5">
    <source>
        <dbReference type="EMBL" id="WKA05042.1"/>
    </source>
</evidence>
<dbReference type="PANTHER" id="PTHR48053">
    <property type="entry name" value="LEUCINE RICH REPEAT FAMILY PROTEIN, EXPRESSED"/>
    <property type="match status" value="1"/>
</dbReference>
<feature type="region of interest" description="Disordered" evidence="4">
    <location>
        <begin position="1"/>
        <end position="30"/>
    </location>
</feature>
<evidence type="ECO:0000256" key="1">
    <source>
        <dbReference type="ARBA" id="ARBA00004479"/>
    </source>
</evidence>
<evidence type="ECO:0000256" key="3">
    <source>
        <dbReference type="ARBA" id="ARBA00023170"/>
    </source>
</evidence>
<dbReference type="PANTHER" id="PTHR48053:SF71">
    <property type="entry name" value="LEUCINE RICH REPEAT FAMILY PROTEIN, EXPRESSED"/>
    <property type="match status" value="1"/>
</dbReference>
<comment type="subcellular location">
    <subcellularLocation>
        <location evidence="1">Membrane</location>
        <topology evidence="1">Single-pass type I membrane protein</topology>
    </subcellularLocation>
</comment>
<accession>A0ABY9DDI4</accession>